<dbReference type="Proteomes" id="UP000539313">
    <property type="component" value="Unassembled WGS sequence"/>
</dbReference>
<proteinExistence type="predicted"/>
<evidence type="ECO:0000313" key="1">
    <source>
        <dbReference type="EMBL" id="MBA9004930.1"/>
    </source>
</evidence>
<reference evidence="1 2" key="1">
    <citation type="submission" date="2020-08" db="EMBL/GenBank/DDBJ databases">
        <title>Sequencing the genomes of 1000 actinobacteria strains.</title>
        <authorList>
            <person name="Klenk H.-P."/>
        </authorList>
    </citation>
    <scope>NUCLEOTIDE SEQUENCE [LARGE SCALE GENOMIC DNA]</scope>
    <source>
        <strain evidence="1 2">DSM 45823</strain>
    </source>
</reference>
<gene>
    <name evidence="1" type="ORF">HNR21_003812</name>
</gene>
<organism evidence="1 2">
    <name type="scientific">Thermomonospora cellulosilytica</name>
    <dbReference type="NCBI Taxonomy" id="1411118"/>
    <lineage>
        <taxon>Bacteria</taxon>
        <taxon>Bacillati</taxon>
        <taxon>Actinomycetota</taxon>
        <taxon>Actinomycetes</taxon>
        <taxon>Streptosporangiales</taxon>
        <taxon>Thermomonosporaceae</taxon>
        <taxon>Thermomonospora</taxon>
    </lineage>
</organism>
<dbReference type="EMBL" id="JACJII010000001">
    <property type="protein sequence ID" value="MBA9004930.1"/>
    <property type="molecule type" value="Genomic_DNA"/>
</dbReference>
<evidence type="ECO:0000313" key="2">
    <source>
        <dbReference type="Proteomes" id="UP000539313"/>
    </source>
</evidence>
<dbReference type="RefSeq" id="WP_182706246.1">
    <property type="nucleotide sequence ID" value="NZ_JACJII010000001.1"/>
</dbReference>
<comment type="caution">
    <text evidence="1">The sequence shown here is derived from an EMBL/GenBank/DDBJ whole genome shotgun (WGS) entry which is preliminary data.</text>
</comment>
<accession>A0A7W3MZU2</accession>
<sequence length="71" mass="7684">MPVRRGQVRVDRRTGPGCVRPAVDIPVNVRVPARSADDVRITGPGQARLIECRDGHAVHEAGSGRLTFTAR</sequence>
<dbReference type="AlphaFoldDB" id="A0A7W3MZU2"/>
<protein>
    <submittedName>
        <fullName evidence="1">Uncharacterized protein</fullName>
    </submittedName>
</protein>
<keyword evidence="2" id="KW-1185">Reference proteome</keyword>
<name>A0A7W3MZU2_9ACTN</name>